<evidence type="ECO:0000313" key="2">
    <source>
        <dbReference type="EMBL" id="GBF96578.1"/>
    </source>
</evidence>
<evidence type="ECO:0000313" key="3">
    <source>
        <dbReference type="Proteomes" id="UP000247498"/>
    </source>
</evidence>
<name>A0A2V0P9P3_9CHLO</name>
<dbReference type="OrthoDB" id="10688783at2759"/>
<accession>A0A2V0P9P3</accession>
<sequence>MFARIAGSSLPPVGPAGGESMDPACFSAPPYSAEHQWVAQQRRANGAIGLSEFFADAPDLDMRPARRGGGEARGGGGPRARPPRAAAGGQALRRPPRRSCVTAQPRPALPSKRGQQQQAGAVPVDAQRLWEWLAAASSFAELEGLCSAFAGSGPAFSARHAALAARQLGAVPSSPLDARLLLAERLAGRLAAAAAAGGGGLMPADVAGAVWGLSRVPGYCCEPGLLASLLDVARAAEAGQQHGGAAGGPPREQRRLSGPEVAMLAAGLAGQGLPLPAWLAARGLDLLQREGGGGLGPGDLETLLLAAAHHEQQQEREQQLGAAAALAAAAAGAAGDARALCAAAARACLGRLHEFSPERLAEVVVQLDALGARGQCGELLERAAQLIVRRREEAAPAHGAAAGRRRPPAQLQQGPRAGGAAAAGGRFSALLRHDPALCVLLLREQGGGGGNGGGGGGGAAAFAAG</sequence>
<dbReference type="EMBL" id="BDRX01000082">
    <property type="protein sequence ID" value="GBF96578.1"/>
    <property type="molecule type" value="Genomic_DNA"/>
</dbReference>
<dbReference type="Proteomes" id="UP000247498">
    <property type="component" value="Unassembled WGS sequence"/>
</dbReference>
<feature type="region of interest" description="Disordered" evidence="1">
    <location>
        <begin position="396"/>
        <end position="420"/>
    </location>
</feature>
<feature type="region of interest" description="Disordered" evidence="1">
    <location>
        <begin position="59"/>
        <end position="121"/>
    </location>
</feature>
<feature type="compositionally biased region" description="Basic and acidic residues" evidence="1">
    <location>
        <begin position="60"/>
        <end position="70"/>
    </location>
</feature>
<organism evidence="2 3">
    <name type="scientific">Raphidocelis subcapitata</name>
    <dbReference type="NCBI Taxonomy" id="307507"/>
    <lineage>
        <taxon>Eukaryota</taxon>
        <taxon>Viridiplantae</taxon>
        <taxon>Chlorophyta</taxon>
        <taxon>core chlorophytes</taxon>
        <taxon>Chlorophyceae</taxon>
        <taxon>CS clade</taxon>
        <taxon>Sphaeropleales</taxon>
        <taxon>Selenastraceae</taxon>
        <taxon>Raphidocelis</taxon>
    </lineage>
</organism>
<feature type="region of interest" description="Disordered" evidence="1">
    <location>
        <begin position="1"/>
        <end position="29"/>
    </location>
</feature>
<evidence type="ECO:0000256" key="1">
    <source>
        <dbReference type="SAM" id="MobiDB-lite"/>
    </source>
</evidence>
<proteinExistence type="predicted"/>
<reference evidence="2 3" key="1">
    <citation type="journal article" date="2018" name="Sci. Rep.">
        <title>Raphidocelis subcapitata (=Pseudokirchneriella subcapitata) provides an insight into genome evolution and environmental adaptations in the Sphaeropleales.</title>
        <authorList>
            <person name="Suzuki S."/>
            <person name="Yamaguchi H."/>
            <person name="Nakajima N."/>
            <person name="Kawachi M."/>
        </authorList>
    </citation>
    <scope>NUCLEOTIDE SEQUENCE [LARGE SCALE GENOMIC DNA]</scope>
    <source>
        <strain evidence="2 3">NIES-35</strain>
    </source>
</reference>
<feature type="compositionally biased region" description="Low complexity" evidence="1">
    <location>
        <begin position="83"/>
        <end position="93"/>
    </location>
</feature>
<keyword evidence="3" id="KW-1185">Reference proteome</keyword>
<gene>
    <name evidence="2" type="ORF">Rsub_09161</name>
</gene>
<protein>
    <submittedName>
        <fullName evidence="2">Uncharacterized protein</fullName>
    </submittedName>
</protein>
<dbReference type="AlphaFoldDB" id="A0A2V0P9P3"/>
<comment type="caution">
    <text evidence="2">The sequence shown here is derived from an EMBL/GenBank/DDBJ whole genome shotgun (WGS) entry which is preliminary data.</text>
</comment>
<dbReference type="InParanoid" id="A0A2V0P9P3"/>